<dbReference type="InterPro" id="IPR023213">
    <property type="entry name" value="CAT-like_dom_sf"/>
</dbReference>
<dbReference type="Gene3D" id="3.30.559.10">
    <property type="entry name" value="Chloramphenicol acetyltransferase-like domain"/>
    <property type="match status" value="1"/>
</dbReference>
<evidence type="ECO:0000259" key="1">
    <source>
        <dbReference type="Pfam" id="PF00668"/>
    </source>
</evidence>
<proteinExistence type="predicted"/>
<dbReference type="GO" id="GO:0043041">
    <property type="term" value="P:amino acid activation for nonribosomal peptide biosynthetic process"/>
    <property type="evidence" value="ECO:0007669"/>
    <property type="project" value="TreeGrafter"/>
</dbReference>
<name>A0A0C1QM90_9CYAN</name>
<evidence type="ECO:0000313" key="2">
    <source>
        <dbReference type="EMBL" id="KIE06644.1"/>
    </source>
</evidence>
<feature type="domain" description="Condensation" evidence="1">
    <location>
        <begin position="46"/>
        <end position="182"/>
    </location>
</feature>
<accession>A0A0C1QM90</accession>
<dbReference type="GO" id="GO:0044550">
    <property type="term" value="P:secondary metabolite biosynthetic process"/>
    <property type="evidence" value="ECO:0007669"/>
    <property type="project" value="TreeGrafter"/>
</dbReference>
<dbReference type="AlphaFoldDB" id="A0A0C1QM90"/>
<dbReference type="GO" id="GO:0003824">
    <property type="term" value="F:catalytic activity"/>
    <property type="evidence" value="ECO:0007669"/>
    <property type="project" value="InterPro"/>
</dbReference>
<organism evidence="2">
    <name type="scientific">Tolypothrix bouteillei VB521301</name>
    <dbReference type="NCBI Taxonomy" id="1479485"/>
    <lineage>
        <taxon>Bacteria</taxon>
        <taxon>Bacillati</taxon>
        <taxon>Cyanobacteriota</taxon>
        <taxon>Cyanophyceae</taxon>
        <taxon>Nostocales</taxon>
        <taxon>Tolypothrichaceae</taxon>
        <taxon>Tolypothrix</taxon>
    </lineage>
</organism>
<comment type="caution">
    <text evidence="2">The sequence shown here is derived from an EMBL/GenBank/DDBJ whole genome shotgun (WGS) entry which is preliminary data.</text>
</comment>
<dbReference type="GO" id="GO:0008610">
    <property type="term" value="P:lipid biosynthetic process"/>
    <property type="evidence" value="ECO:0007669"/>
    <property type="project" value="UniProtKB-ARBA"/>
</dbReference>
<protein>
    <recommendedName>
        <fullName evidence="1">Condensation domain-containing protein</fullName>
    </recommendedName>
</protein>
<dbReference type="Pfam" id="PF00668">
    <property type="entry name" value="Condensation"/>
    <property type="match status" value="1"/>
</dbReference>
<dbReference type="STRING" id="1479485.DA73_0235540"/>
<reference evidence="2" key="1">
    <citation type="journal article" date="2015" name="Genome Announc.">
        <title>Draft Genome Sequence of Tolypothrix boutellei Strain VB521301.</title>
        <authorList>
            <person name="Chandrababunaidu M.M."/>
            <person name="Singh D."/>
            <person name="Sen D."/>
            <person name="Bhan S."/>
            <person name="Das S."/>
            <person name="Gupta A."/>
            <person name="Adhikary S.P."/>
            <person name="Tripathy S."/>
        </authorList>
    </citation>
    <scope>NUCLEOTIDE SEQUENCE</scope>
    <source>
        <strain evidence="2">VB521301</strain>
    </source>
</reference>
<dbReference type="EMBL" id="JHEG02000059">
    <property type="protein sequence ID" value="KIE06644.1"/>
    <property type="molecule type" value="Genomic_DNA"/>
</dbReference>
<gene>
    <name evidence="2" type="ORF">DA73_0235540</name>
</gene>
<dbReference type="InterPro" id="IPR001242">
    <property type="entry name" value="Condensation_dom"/>
</dbReference>
<dbReference type="PANTHER" id="PTHR45527:SF1">
    <property type="entry name" value="FATTY ACID SYNTHASE"/>
    <property type="match status" value="1"/>
</dbReference>
<sequence length="182" mass="20695">MSNSTERNPLEPSKSVKTGEDIWQAIASILEVQNQAPALVPVSRNEDLPLSFSQERLWFLYQLQSDSSTYNVSFAFRLQGLLNITALENSLNEIIQRHETLRTTFVVAENTRVQAIAPSFKLTLPIVDLQELPKKERETQVLQLVKKEVQQPFDLARGSLLRSSLLHLGENEYVLLLSLIHI</sequence>
<dbReference type="SUPFAM" id="SSF52777">
    <property type="entry name" value="CoA-dependent acyltransferases"/>
    <property type="match status" value="1"/>
</dbReference>
<dbReference type="PANTHER" id="PTHR45527">
    <property type="entry name" value="NONRIBOSOMAL PEPTIDE SYNTHETASE"/>
    <property type="match status" value="1"/>
</dbReference>
<dbReference type="GO" id="GO:0031177">
    <property type="term" value="F:phosphopantetheine binding"/>
    <property type="evidence" value="ECO:0007669"/>
    <property type="project" value="TreeGrafter"/>
</dbReference>
<dbReference type="GO" id="GO:0005737">
    <property type="term" value="C:cytoplasm"/>
    <property type="evidence" value="ECO:0007669"/>
    <property type="project" value="TreeGrafter"/>
</dbReference>